<organism evidence="1 2">
    <name type="scientific">Panagrellus redivivus</name>
    <name type="common">Microworm</name>
    <dbReference type="NCBI Taxonomy" id="6233"/>
    <lineage>
        <taxon>Eukaryota</taxon>
        <taxon>Metazoa</taxon>
        <taxon>Ecdysozoa</taxon>
        <taxon>Nematoda</taxon>
        <taxon>Chromadorea</taxon>
        <taxon>Rhabditida</taxon>
        <taxon>Tylenchina</taxon>
        <taxon>Panagrolaimomorpha</taxon>
        <taxon>Panagrolaimoidea</taxon>
        <taxon>Panagrolaimidae</taxon>
        <taxon>Panagrellus</taxon>
    </lineage>
</organism>
<reference evidence="2" key="2">
    <citation type="submission" date="2020-10" db="UniProtKB">
        <authorList>
            <consortium name="WormBaseParasite"/>
        </authorList>
    </citation>
    <scope>IDENTIFICATION</scope>
</reference>
<reference evidence="1" key="1">
    <citation type="journal article" date="2013" name="Genetics">
        <title>The draft genome and transcriptome of Panagrellus redivivus are shaped by the harsh demands of a free-living lifestyle.</title>
        <authorList>
            <person name="Srinivasan J."/>
            <person name="Dillman A.R."/>
            <person name="Macchietto M.G."/>
            <person name="Heikkinen L."/>
            <person name="Lakso M."/>
            <person name="Fracchia K.M."/>
            <person name="Antoshechkin I."/>
            <person name="Mortazavi A."/>
            <person name="Wong G."/>
            <person name="Sternberg P.W."/>
        </authorList>
    </citation>
    <scope>NUCLEOTIDE SEQUENCE [LARGE SCALE GENOMIC DNA]</scope>
    <source>
        <strain evidence="1">MT8872</strain>
    </source>
</reference>
<dbReference type="WBParaSite" id="Pan_g13409.t1">
    <property type="protein sequence ID" value="Pan_g13409.t1"/>
    <property type="gene ID" value="Pan_g13409"/>
</dbReference>
<name>A0A7E4UVQ4_PANRE</name>
<evidence type="ECO:0000313" key="2">
    <source>
        <dbReference type="WBParaSite" id="Pan_g13409.t1"/>
    </source>
</evidence>
<dbReference type="Proteomes" id="UP000492821">
    <property type="component" value="Unassembled WGS sequence"/>
</dbReference>
<keyword evidence="1" id="KW-1185">Reference proteome</keyword>
<sequence length="74" mass="8551">MTHVFHSLLLTFSFKKHSIPIFSFAIAICNIERSILTKWSLPSARPRMTRPPEGFAFHIETNWIKTAKTFAIAF</sequence>
<proteinExistence type="predicted"/>
<accession>A0A7E4UVQ4</accession>
<protein>
    <submittedName>
        <fullName evidence="2">Secreted protein</fullName>
    </submittedName>
</protein>
<dbReference type="AlphaFoldDB" id="A0A7E4UVQ4"/>
<evidence type="ECO:0000313" key="1">
    <source>
        <dbReference type="Proteomes" id="UP000492821"/>
    </source>
</evidence>